<evidence type="ECO:0000313" key="1">
    <source>
        <dbReference type="EMBL" id="SHL94253.1"/>
    </source>
</evidence>
<accession>A0A1M7ERM5</accession>
<reference evidence="2" key="1">
    <citation type="submission" date="2016-11" db="EMBL/GenBank/DDBJ databases">
        <authorList>
            <person name="Varghese N."/>
            <person name="Submissions S."/>
        </authorList>
    </citation>
    <scope>NUCLEOTIDE SEQUENCE [LARGE SCALE GENOMIC DNA]</scope>
    <source>
        <strain evidence="2">DSM 3661</strain>
    </source>
</reference>
<dbReference type="AlphaFoldDB" id="A0A1M7ERM5"/>
<sequence length="43" mass="4562">MAGLVLKSSSVFQMKFSAKLKLSASKSATSPSCKPLWAMLAET</sequence>
<evidence type="ECO:0000313" key="2">
    <source>
        <dbReference type="Proteomes" id="UP000184260"/>
    </source>
</evidence>
<organism evidence="1 2">
    <name type="scientific">Flavobacterium xanthum</name>
    <dbReference type="NCBI Taxonomy" id="69322"/>
    <lineage>
        <taxon>Bacteria</taxon>
        <taxon>Pseudomonadati</taxon>
        <taxon>Bacteroidota</taxon>
        <taxon>Flavobacteriia</taxon>
        <taxon>Flavobacteriales</taxon>
        <taxon>Flavobacteriaceae</taxon>
        <taxon>Flavobacterium</taxon>
    </lineage>
</organism>
<gene>
    <name evidence="1" type="ORF">SAMN05443669_10185</name>
</gene>
<dbReference type="STRING" id="69322.SAMN05443669_10185"/>
<proteinExistence type="predicted"/>
<dbReference type="Proteomes" id="UP000184260">
    <property type="component" value="Unassembled WGS sequence"/>
</dbReference>
<name>A0A1M7ERM5_9FLAO</name>
<protein>
    <submittedName>
        <fullName evidence="1">Uncharacterized protein</fullName>
    </submittedName>
</protein>
<dbReference type="EMBL" id="FRBU01000018">
    <property type="protein sequence ID" value="SHL94253.1"/>
    <property type="molecule type" value="Genomic_DNA"/>
</dbReference>
<keyword evidence="2" id="KW-1185">Reference proteome</keyword>